<dbReference type="EMBL" id="BMNQ01000033">
    <property type="protein sequence ID" value="GGJ99728.1"/>
    <property type="molecule type" value="Genomic_DNA"/>
</dbReference>
<proteinExistence type="predicted"/>
<dbReference type="SUPFAM" id="SSF52833">
    <property type="entry name" value="Thioredoxin-like"/>
    <property type="match status" value="1"/>
</dbReference>
<dbReference type="InterPro" id="IPR036249">
    <property type="entry name" value="Thioredoxin-like_sf"/>
</dbReference>
<keyword evidence="2" id="KW-1185">Reference proteome</keyword>
<evidence type="ECO:0000313" key="1">
    <source>
        <dbReference type="EMBL" id="GGJ99728.1"/>
    </source>
</evidence>
<sequence>MNLNQWFEKGMDPDIYIESMDENKENLLHIYDNFTPPAHEDFIERLAKKNLRVIVLTEDWCGDAMLNIPILLHIVERADMPVKFLLRDQNLELMDQYLTNGKSRSIPIFIFIDDKGNEVAKWGPRADKIQEFVDESTKKLPPKKNEDYKAKAKEMYLFISKTFKDNHDLWQDVYASIQSTIEDRTDL</sequence>
<dbReference type="Gene3D" id="3.40.30.10">
    <property type="entry name" value="Glutaredoxin"/>
    <property type="match status" value="1"/>
</dbReference>
<dbReference type="Pfam" id="PF14595">
    <property type="entry name" value="Thioredoxin_9"/>
    <property type="match status" value="1"/>
</dbReference>
<organism evidence="1 2">
    <name type="scientific">Lentibacillus kapialis</name>
    <dbReference type="NCBI Taxonomy" id="340214"/>
    <lineage>
        <taxon>Bacteria</taxon>
        <taxon>Bacillati</taxon>
        <taxon>Bacillota</taxon>
        <taxon>Bacilli</taxon>
        <taxon>Bacillales</taxon>
        <taxon>Bacillaceae</taxon>
        <taxon>Lentibacillus</taxon>
    </lineage>
</organism>
<comment type="caution">
    <text evidence="1">The sequence shown here is derived from an EMBL/GenBank/DDBJ whole genome shotgun (WGS) entry which is preliminary data.</text>
</comment>
<evidence type="ECO:0000313" key="2">
    <source>
        <dbReference type="Proteomes" id="UP000658382"/>
    </source>
</evidence>
<dbReference type="RefSeq" id="WP_188633209.1">
    <property type="nucleotide sequence ID" value="NZ_BMNQ01000033.1"/>
</dbReference>
<dbReference type="AlphaFoldDB" id="A0A917PYJ9"/>
<reference evidence="1" key="2">
    <citation type="submission" date="2020-09" db="EMBL/GenBank/DDBJ databases">
        <authorList>
            <person name="Sun Q."/>
            <person name="Ohkuma M."/>
        </authorList>
    </citation>
    <scope>NUCLEOTIDE SEQUENCE</scope>
    <source>
        <strain evidence="1">JCM 12580</strain>
    </source>
</reference>
<dbReference type="Proteomes" id="UP000658382">
    <property type="component" value="Unassembled WGS sequence"/>
</dbReference>
<reference evidence="1" key="1">
    <citation type="journal article" date="2014" name="Int. J. Syst. Evol. Microbiol.">
        <title>Complete genome sequence of Corynebacterium casei LMG S-19264T (=DSM 44701T), isolated from a smear-ripened cheese.</title>
        <authorList>
            <consortium name="US DOE Joint Genome Institute (JGI-PGF)"/>
            <person name="Walter F."/>
            <person name="Albersmeier A."/>
            <person name="Kalinowski J."/>
            <person name="Ruckert C."/>
        </authorList>
    </citation>
    <scope>NUCLEOTIDE SEQUENCE</scope>
    <source>
        <strain evidence="1">JCM 12580</strain>
    </source>
</reference>
<name>A0A917PYJ9_9BACI</name>
<gene>
    <name evidence="1" type="ORF">GCM10007063_22640</name>
</gene>
<accession>A0A917PYJ9</accession>
<protein>
    <submittedName>
        <fullName evidence="1">Thioredoxin</fullName>
    </submittedName>
</protein>